<dbReference type="PROSITE" id="PS51387">
    <property type="entry name" value="FAD_PCMH"/>
    <property type="match status" value="1"/>
</dbReference>
<organism evidence="7 8">
    <name type="scientific">Phytohabitans maris</name>
    <dbReference type="NCBI Taxonomy" id="3071409"/>
    <lineage>
        <taxon>Bacteria</taxon>
        <taxon>Bacillati</taxon>
        <taxon>Actinomycetota</taxon>
        <taxon>Actinomycetes</taxon>
        <taxon>Micromonosporales</taxon>
        <taxon>Micromonosporaceae</taxon>
    </lineage>
</organism>
<evidence type="ECO:0000256" key="5">
    <source>
        <dbReference type="ARBA" id="ARBA00023002"/>
    </source>
</evidence>
<gene>
    <name evidence="7" type="ORF">RB614_33180</name>
</gene>
<evidence type="ECO:0000313" key="7">
    <source>
        <dbReference type="EMBL" id="MDQ7909387.1"/>
    </source>
</evidence>
<dbReference type="InterPro" id="IPR016166">
    <property type="entry name" value="FAD-bd_PCMH"/>
</dbReference>
<dbReference type="InterPro" id="IPR012951">
    <property type="entry name" value="BBE"/>
</dbReference>
<evidence type="ECO:0000256" key="1">
    <source>
        <dbReference type="ARBA" id="ARBA00001974"/>
    </source>
</evidence>
<proteinExistence type="inferred from homology"/>
<dbReference type="RefSeq" id="WP_308716646.1">
    <property type="nucleotide sequence ID" value="NZ_JAVHUY010000041.1"/>
</dbReference>
<comment type="caution">
    <text evidence="7">The sequence shown here is derived from an EMBL/GenBank/DDBJ whole genome shotgun (WGS) entry which is preliminary data.</text>
</comment>
<dbReference type="InterPro" id="IPR050416">
    <property type="entry name" value="FAD-linked_Oxidoreductase"/>
</dbReference>
<comment type="similarity">
    <text evidence="2">Belongs to the oxygen-dependent FAD-linked oxidoreductase family.</text>
</comment>
<dbReference type="InterPro" id="IPR016169">
    <property type="entry name" value="FAD-bd_PCMH_sub2"/>
</dbReference>
<dbReference type="InterPro" id="IPR016167">
    <property type="entry name" value="FAD-bd_PCMH_sub1"/>
</dbReference>
<dbReference type="InterPro" id="IPR036318">
    <property type="entry name" value="FAD-bd_PCMH-like_sf"/>
</dbReference>
<evidence type="ECO:0000256" key="4">
    <source>
        <dbReference type="ARBA" id="ARBA00022827"/>
    </source>
</evidence>
<dbReference type="Gene3D" id="3.40.462.20">
    <property type="match status" value="1"/>
</dbReference>
<dbReference type="SUPFAM" id="SSF56176">
    <property type="entry name" value="FAD-binding/transporter-associated domain-like"/>
    <property type="match status" value="1"/>
</dbReference>
<dbReference type="Gene3D" id="3.30.43.10">
    <property type="entry name" value="Uridine Diphospho-n-acetylenolpyruvylglucosamine Reductase, domain 2"/>
    <property type="match status" value="1"/>
</dbReference>
<keyword evidence="4" id="KW-0274">FAD</keyword>
<keyword evidence="3" id="KW-0285">Flavoprotein</keyword>
<dbReference type="InterPro" id="IPR006094">
    <property type="entry name" value="Oxid_FAD_bind_N"/>
</dbReference>
<sequence length="443" mass="46734">MTSTVRPGEAGYDEERAGFQAAVEHRPDVIYVAESAGDVQAAVEFAAANRLPLAVKATGHGTSVAASGGVLVSTRRMTGVHVDKEAHTASFEAGTRWDQVIEACAPHGLAPLSGSAPHVGAVGYTLGGGLGLLSRGYGFAADSVRGIEVVTPDGGAHHVTAASEPDLFWALRGGRDNFGAVTGLEVDLVPVARLYGGALSFPGDRAQSIMDTYLSWTRTVPEQMASSLALARFPDLPAIPEPLRGKHVAQVRVAYSGDAGDGAELLAPLRAAGPRLLDTARDMPYAESGTVHNDPTEPVAAYSTNVLLSTVDSGAVLERTSPPEAQVPFIAEIRHLGGALARPPAEPSAVGHRNASYLLALVTPLDPSADVDAVGSAHERVHDGQRRWVLGRSLNFMSGPAASVERVREAYEPEDYRRLQRLKARYDPENMFRFNHNIPPAGA</sequence>
<keyword evidence="5" id="KW-0560">Oxidoreductase</keyword>
<evidence type="ECO:0000256" key="3">
    <source>
        <dbReference type="ARBA" id="ARBA00022630"/>
    </source>
</evidence>
<evidence type="ECO:0000313" key="8">
    <source>
        <dbReference type="Proteomes" id="UP001230908"/>
    </source>
</evidence>
<dbReference type="PROSITE" id="PS00862">
    <property type="entry name" value="OX2_COVAL_FAD"/>
    <property type="match status" value="1"/>
</dbReference>
<evidence type="ECO:0000256" key="2">
    <source>
        <dbReference type="ARBA" id="ARBA00005466"/>
    </source>
</evidence>
<dbReference type="Pfam" id="PF01565">
    <property type="entry name" value="FAD_binding_4"/>
    <property type="match status" value="1"/>
</dbReference>
<dbReference type="InterPro" id="IPR016164">
    <property type="entry name" value="FAD-linked_Oxase-like_C"/>
</dbReference>
<dbReference type="Proteomes" id="UP001230908">
    <property type="component" value="Unassembled WGS sequence"/>
</dbReference>
<dbReference type="EMBL" id="JAVHUY010000041">
    <property type="protein sequence ID" value="MDQ7909387.1"/>
    <property type="molecule type" value="Genomic_DNA"/>
</dbReference>
<dbReference type="Pfam" id="PF08031">
    <property type="entry name" value="BBE"/>
    <property type="match status" value="1"/>
</dbReference>
<dbReference type="Gene3D" id="3.30.465.10">
    <property type="match status" value="1"/>
</dbReference>
<evidence type="ECO:0000259" key="6">
    <source>
        <dbReference type="PROSITE" id="PS51387"/>
    </source>
</evidence>
<dbReference type="PANTHER" id="PTHR42973">
    <property type="entry name" value="BINDING OXIDOREDUCTASE, PUTATIVE (AFU_ORTHOLOGUE AFUA_1G17690)-RELATED"/>
    <property type="match status" value="1"/>
</dbReference>
<reference evidence="7 8" key="1">
    <citation type="submission" date="2023-08" db="EMBL/GenBank/DDBJ databases">
        <title>Phytohabitans sansha sp. nov., isolated from marine sediment.</title>
        <authorList>
            <person name="Zhao Y."/>
            <person name="Yi K."/>
        </authorList>
    </citation>
    <scope>NUCLEOTIDE SEQUENCE [LARGE SCALE GENOMIC DNA]</scope>
    <source>
        <strain evidence="7 8">ZYX-F-186</strain>
    </source>
</reference>
<accession>A0ABU0ZQT5</accession>
<dbReference type="PANTHER" id="PTHR42973:SF39">
    <property type="entry name" value="FAD-BINDING PCMH-TYPE DOMAIN-CONTAINING PROTEIN"/>
    <property type="match status" value="1"/>
</dbReference>
<feature type="domain" description="FAD-binding PCMH-type" evidence="6">
    <location>
        <begin position="23"/>
        <end position="191"/>
    </location>
</feature>
<name>A0ABU0ZQT5_9ACTN</name>
<dbReference type="InterPro" id="IPR006093">
    <property type="entry name" value="Oxy_OxRdtase_FAD_BS"/>
</dbReference>
<protein>
    <submittedName>
        <fullName evidence="7">FAD-binding oxidoreductase</fullName>
    </submittedName>
</protein>
<keyword evidence="8" id="KW-1185">Reference proteome</keyword>
<dbReference type="SUPFAM" id="SSF55103">
    <property type="entry name" value="FAD-linked oxidases, C-terminal domain"/>
    <property type="match status" value="1"/>
</dbReference>
<comment type="cofactor">
    <cofactor evidence="1">
        <name>FAD</name>
        <dbReference type="ChEBI" id="CHEBI:57692"/>
    </cofactor>
</comment>